<proteinExistence type="predicted"/>
<feature type="region of interest" description="Disordered" evidence="1">
    <location>
        <begin position="312"/>
        <end position="338"/>
    </location>
</feature>
<feature type="compositionally biased region" description="Basic and acidic residues" evidence="1">
    <location>
        <begin position="228"/>
        <end position="243"/>
    </location>
</feature>
<protein>
    <submittedName>
        <fullName evidence="2">Uncharacterized protein</fullName>
    </submittedName>
</protein>
<reference evidence="2" key="1">
    <citation type="submission" date="2023-06" db="EMBL/GenBank/DDBJ databases">
        <title>Black Yeasts Isolated from many extreme environments.</title>
        <authorList>
            <person name="Coleine C."/>
            <person name="Stajich J.E."/>
            <person name="Selbmann L."/>
        </authorList>
    </citation>
    <scope>NUCLEOTIDE SEQUENCE</scope>
    <source>
        <strain evidence="2">CCFEE 5200</strain>
    </source>
</reference>
<dbReference type="AlphaFoldDB" id="A0AAN6KW62"/>
<feature type="compositionally biased region" description="Low complexity" evidence="1">
    <location>
        <begin position="426"/>
        <end position="436"/>
    </location>
</feature>
<keyword evidence="3" id="KW-1185">Reference proteome</keyword>
<dbReference type="Proteomes" id="UP001175353">
    <property type="component" value="Unassembled WGS sequence"/>
</dbReference>
<feature type="compositionally biased region" description="Polar residues" evidence="1">
    <location>
        <begin position="370"/>
        <end position="382"/>
    </location>
</feature>
<organism evidence="2 3">
    <name type="scientific">Friedmanniomyces endolithicus</name>
    <dbReference type="NCBI Taxonomy" id="329885"/>
    <lineage>
        <taxon>Eukaryota</taxon>
        <taxon>Fungi</taxon>
        <taxon>Dikarya</taxon>
        <taxon>Ascomycota</taxon>
        <taxon>Pezizomycotina</taxon>
        <taxon>Dothideomycetes</taxon>
        <taxon>Dothideomycetidae</taxon>
        <taxon>Mycosphaerellales</taxon>
        <taxon>Teratosphaeriaceae</taxon>
        <taxon>Friedmanniomyces</taxon>
    </lineage>
</organism>
<feature type="region of interest" description="Disordered" evidence="1">
    <location>
        <begin position="506"/>
        <end position="541"/>
    </location>
</feature>
<evidence type="ECO:0000256" key="1">
    <source>
        <dbReference type="SAM" id="MobiDB-lite"/>
    </source>
</evidence>
<dbReference type="EMBL" id="JAUJLE010000019">
    <property type="protein sequence ID" value="KAK1007038.1"/>
    <property type="molecule type" value="Genomic_DNA"/>
</dbReference>
<feature type="compositionally biased region" description="Gly residues" evidence="1">
    <location>
        <begin position="416"/>
        <end position="425"/>
    </location>
</feature>
<gene>
    <name evidence="2" type="ORF">LTR91_003648</name>
</gene>
<feature type="compositionally biased region" description="Basic and acidic residues" evidence="1">
    <location>
        <begin position="126"/>
        <end position="142"/>
    </location>
</feature>
<feature type="region of interest" description="Disordered" evidence="1">
    <location>
        <begin position="1"/>
        <end position="295"/>
    </location>
</feature>
<feature type="region of interest" description="Disordered" evidence="1">
    <location>
        <begin position="560"/>
        <end position="583"/>
    </location>
</feature>
<feature type="region of interest" description="Disordered" evidence="1">
    <location>
        <begin position="367"/>
        <end position="394"/>
    </location>
</feature>
<feature type="compositionally biased region" description="Basic and acidic residues" evidence="1">
    <location>
        <begin position="1"/>
        <end position="12"/>
    </location>
</feature>
<sequence>MGLMDKILHPGSKDQAASQGDQPLYSDSERQRIEQQGNIQNPNTSSSGQPMGDSTGDRSHGLRHPVQSAAGRANEGQYAQAGSYGSGSTNLDPNNDGYGSSGRQKLQAQDPVDPRSIRGQNAIYDNSDRADKHNFLHRDHQGSGKANDQDLSNQMGRTSLENRDAIPTAGGEKLGGLGSNTDRERYPSQPHHYGRDAALGAGAIGVGEHERRKHHDGEMMSGGLGSGNEREREREQQQHHYGRDAALAGGAGAGAIGLEEHERRKHAGGERMGGLGSSNEQERLQGQQQPQHHYGRDAALAGGAGAGALGLEEHERRKHADRERMGGLGSGDERRHGQNLSSDAAVLHGGQDVPPNAYYEALKDKDTGHMVNSTGQGGSSSQPDHHYGRDAALAGGAGAGALGLEEHERRKHAGGNNMGGLGSGNDQGLQQSGQQQHHYGRDAGLVGGAGAGVIGIEEYERRNKHTGGENTGGLGSGSRNEPYDSQKQHHYGRDAALAGGALGVGEHEHRKHERQGQSGMNDQYGQDSSSYPSNSGRHADEVMGATGAGAAGHGLFHHGKGHPGEREQGLNKPLPGVGSEAGSGVSIEKRLGAAYEAGYRDAMAHVEAERQRGFSVA</sequence>
<accession>A0AAN6KW62</accession>
<feature type="region of interest" description="Disordered" evidence="1">
    <location>
        <begin position="411"/>
        <end position="445"/>
    </location>
</feature>
<feature type="compositionally biased region" description="Polar residues" evidence="1">
    <location>
        <begin position="86"/>
        <end position="107"/>
    </location>
</feature>
<evidence type="ECO:0000313" key="3">
    <source>
        <dbReference type="Proteomes" id="UP001175353"/>
    </source>
</evidence>
<feature type="compositionally biased region" description="Polar residues" evidence="1">
    <location>
        <begin position="34"/>
        <end position="49"/>
    </location>
</feature>
<feature type="compositionally biased region" description="Polar residues" evidence="1">
    <location>
        <begin position="516"/>
        <end position="536"/>
    </location>
</feature>
<feature type="region of interest" description="Disordered" evidence="1">
    <location>
        <begin position="459"/>
        <end position="489"/>
    </location>
</feature>
<name>A0AAN6KW62_9PEZI</name>
<feature type="compositionally biased region" description="Polar residues" evidence="1">
    <location>
        <begin position="144"/>
        <end position="159"/>
    </location>
</feature>
<feature type="compositionally biased region" description="Basic and acidic residues" evidence="1">
    <location>
        <begin position="312"/>
        <end position="336"/>
    </location>
</feature>
<evidence type="ECO:0000313" key="2">
    <source>
        <dbReference type="EMBL" id="KAK1007038.1"/>
    </source>
</evidence>
<comment type="caution">
    <text evidence="2">The sequence shown here is derived from an EMBL/GenBank/DDBJ whole genome shotgun (WGS) entry which is preliminary data.</text>
</comment>
<feature type="compositionally biased region" description="Basic and acidic residues" evidence="1">
    <location>
        <begin position="207"/>
        <end position="218"/>
    </location>
</feature>